<dbReference type="Proteomes" id="UP001500631">
    <property type="component" value="Unassembled WGS sequence"/>
</dbReference>
<organism evidence="2 3">
    <name type="scientific">Wohlfahrtiimonas larvae</name>
    <dbReference type="NCBI Taxonomy" id="1157986"/>
    <lineage>
        <taxon>Bacteria</taxon>
        <taxon>Pseudomonadati</taxon>
        <taxon>Pseudomonadota</taxon>
        <taxon>Gammaproteobacteria</taxon>
        <taxon>Cardiobacteriales</taxon>
        <taxon>Ignatzschineriaceae</taxon>
        <taxon>Wohlfahrtiimonas</taxon>
    </lineage>
</organism>
<reference evidence="3" key="1">
    <citation type="journal article" date="2019" name="Int. J. Syst. Evol. Microbiol.">
        <title>The Global Catalogue of Microorganisms (GCM) 10K type strain sequencing project: providing services to taxonomists for standard genome sequencing and annotation.</title>
        <authorList>
            <consortium name="The Broad Institute Genomics Platform"/>
            <consortium name="The Broad Institute Genome Sequencing Center for Infectious Disease"/>
            <person name="Wu L."/>
            <person name="Ma J."/>
        </authorList>
    </citation>
    <scope>NUCLEOTIDE SEQUENCE [LARGE SCALE GENOMIC DNA]</scope>
    <source>
        <strain evidence="3">JCM 18424</strain>
    </source>
</reference>
<feature type="transmembrane region" description="Helical" evidence="1">
    <location>
        <begin position="100"/>
        <end position="121"/>
    </location>
</feature>
<accession>A0ABP9MEW9</accession>
<gene>
    <name evidence="2" type="ORF">GCM10023338_05250</name>
</gene>
<evidence type="ECO:0000313" key="2">
    <source>
        <dbReference type="EMBL" id="GAA5095661.1"/>
    </source>
</evidence>
<feature type="transmembrane region" description="Helical" evidence="1">
    <location>
        <begin position="7"/>
        <end position="28"/>
    </location>
</feature>
<evidence type="ECO:0008006" key="4">
    <source>
        <dbReference type="Google" id="ProtNLM"/>
    </source>
</evidence>
<evidence type="ECO:0000313" key="3">
    <source>
        <dbReference type="Proteomes" id="UP001500631"/>
    </source>
</evidence>
<keyword evidence="1" id="KW-0812">Transmembrane</keyword>
<sequence>MFKNKAFFARLFRLLGAALVVSAGYFVYLDTELKYVDAKIINYEQQNPIVRFSVAEHQNITFKMHETFDQAQHPIDSYLQVRFPNNDFGKLEYVTPLLQWAFYIVLFIGLIIFFVGAVLTIQVRKQLKK</sequence>
<dbReference type="RefSeq" id="WP_077924637.1">
    <property type="nucleotide sequence ID" value="NZ_BAABKE010000002.1"/>
</dbReference>
<keyword evidence="1" id="KW-0472">Membrane</keyword>
<keyword evidence="1" id="KW-1133">Transmembrane helix</keyword>
<proteinExistence type="predicted"/>
<evidence type="ECO:0000256" key="1">
    <source>
        <dbReference type="SAM" id="Phobius"/>
    </source>
</evidence>
<name>A0ABP9MEW9_9GAMM</name>
<comment type="caution">
    <text evidence="2">The sequence shown here is derived from an EMBL/GenBank/DDBJ whole genome shotgun (WGS) entry which is preliminary data.</text>
</comment>
<keyword evidence="3" id="KW-1185">Reference proteome</keyword>
<protein>
    <recommendedName>
        <fullName evidence="4">DUF3592 domain-containing protein</fullName>
    </recommendedName>
</protein>
<dbReference type="EMBL" id="BAABKE010000002">
    <property type="protein sequence ID" value="GAA5095661.1"/>
    <property type="molecule type" value="Genomic_DNA"/>
</dbReference>